<comment type="caution">
    <text evidence="1">The sequence shown here is derived from an EMBL/GenBank/DDBJ whole genome shotgun (WGS) entry which is preliminary data.</text>
</comment>
<accession>A0A1D3D5B0</accession>
<dbReference type="VEuPathDB" id="ToxoDB:cyc_00485"/>
<dbReference type="AlphaFoldDB" id="A0A1D3D5B0"/>
<protein>
    <submittedName>
        <fullName evidence="1">Uncharacterized protein</fullName>
    </submittedName>
</protein>
<dbReference type="InParanoid" id="A0A1D3D5B0"/>
<evidence type="ECO:0000313" key="1">
    <source>
        <dbReference type="EMBL" id="OEH78637.1"/>
    </source>
</evidence>
<organism evidence="1 2">
    <name type="scientific">Cyclospora cayetanensis</name>
    <dbReference type="NCBI Taxonomy" id="88456"/>
    <lineage>
        <taxon>Eukaryota</taxon>
        <taxon>Sar</taxon>
        <taxon>Alveolata</taxon>
        <taxon>Apicomplexa</taxon>
        <taxon>Conoidasida</taxon>
        <taxon>Coccidia</taxon>
        <taxon>Eucoccidiorida</taxon>
        <taxon>Eimeriorina</taxon>
        <taxon>Eimeriidae</taxon>
        <taxon>Cyclospora</taxon>
    </lineage>
</organism>
<sequence>MPSACVCEEFSVKRLDRVLSSNDNCPRSGWCARESRFRCLDSQLIDKAMDSLCKRKGSVRVSGSEPNPLCADVQQPPTHLEERRAPCFLSKPSGLLANELIGGFFPRHREVSLEWEAGSRTARCLQLPRARRAAHTSFLTAAIEA</sequence>
<reference evidence="1 2" key="1">
    <citation type="journal article" date="2016" name="BMC Genomics">
        <title>Comparative genomics reveals Cyclospora cayetanensis possesses coccidia-like metabolism and invasion components but unique surface antigens.</title>
        <authorList>
            <person name="Liu S."/>
            <person name="Wang L."/>
            <person name="Zheng H."/>
            <person name="Xu Z."/>
            <person name="Roellig D.M."/>
            <person name="Li N."/>
            <person name="Frace M.A."/>
            <person name="Tang K."/>
            <person name="Arrowood M.J."/>
            <person name="Moss D.M."/>
            <person name="Zhang L."/>
            <person name="Feng Y."/>
            <person name="Xiao L."/>
        </authorList>
    </citation>
    <scope>NUCLEOTIDE SEQUENCE [LARGE SCALE GENOMIC DNA]</scope>
    <source>
        <strain evidence="1 2">CHN_HEN01</strain>
    </source>
</reference>
<dbReference type="EMBL" id="JROU02000662">
    <property type="protein sequence ID" value="OEH78637.1"/>
    <property type="molecule type" value="Genomic_DNA"/>
</dbReference>
<name>A0A1D3D5B0_9EIME</name>
<proteinExistence type="predicted"/>
<evidence type="ECO:0000313" key="2">
    <source>
        <dbReference type="Proteomes" id="UP000095192"/>
    </source>
</evidence>
<gene>
    <name evidence="1" type="ORF">cyc_00485</name>
</gene>
<keyword evidence="2" id="KW-1185">Reference proteome</keyword>
<dbReference type="Proteomes" id="UP000095192">
    <property type="component" value="Unassembled WGS sequence"/>
</dbReference>